<dbReference type="KEGG" id="csto:CGC58_10725"/>
<dbReference type="Proteomes" id="UP000217348">
    <property type="component" value="Chromosome"/>
</dbReference>
<accession>A0A250G1P1</accession>
<gene>
    <name evidence="2" type="ORF">CGC58_10725</name>
</gene>
<organism evidence="2 3">
    <name type="scientific">Capnocytophaga stomatis</name>
    <dbReference type="NCBI Taxonomy" id="1848904"/>
    <lineage>
        <taxon>Bacteria</taxon>
        <taxon>Pseudomonadati</taxon>
        <taxon>Bacteroidota</taxon>
        <taxon>Flavobacteriia</taxon>
        <taxon>Flavobacteriales</taxon>
        <taxon>Flavobacteriaceae</taxon>
        <taxon>Capnocytophaga</taxon>
    </lineage>
</organism>
<sequence>MVQMIYDGSFEGLLTAVFEVFEYKYDDVDITSNQFVTAHLFAEKHFVITNSEKAERVVKGIEKYADRKSVKMLLLVFLSENEAREKLILYAVKYLVQEKRNIFQNFADNYMMQISKIIKSVKREKHRMEAFVRFQQLQDSSFYAHIEPDFDVLPLIVPHFKSRYASQKWMIYDLRRAYGVHYDLEQIDFFVPDYQMKKNLHNPSHLLHEKEHNFELLWKNYFNSTNIQERKNTKLHLQHLPKRYWKYLTEKK</sequence>
<dbReference type="InterPro" id="IPR023875">
    <property type="entry name" value="DNA_repair_put"/>
</dbReference>
<evidence type="ECO:0000259" key="1">
    <source>
        <dbReference type="Pfam" id="PF13566"/>
    </source>
</evidence>
<dbReference type="InterPro" id="IPR025404">
    <property type="entry name" value="DUF4130"/>
</dbReference>
<evidence type="ECO:0000313" key="2">
    <source>
        <dbReference type="EMBL" id="ATA90156.1"/>
    </source>
</evidence>
<name>A0A250G1P1_9FLAO</name>
<dbReference type="RefSeq" id="WP_095896701.1">
    <property type="nucleotide sequence ID" value="NZ_BOPK01000001.1"/>
</dbReference>
<feature type="domain" description="DUF4130" evidence="1">
    <location>
        <begin position="83"/>
        <end position="250"/>
    </location>
</feature>
<reference evidence="3" key="1">
    <citation type="submission" date="2017-06" db="EMBL/GenBank/DDBJ databases">
        <title>Capnocytophaga spp. assemblies.</title>
        <authorList>
            <person name="Gulvik C.A."/>
        </authorList>
    </citation>
    <scope>NUCLEOTIDE SEQUENCE [LARGE SCALE GENOMIC DNA]</scope>
    <source>
        <strain evidence="3">H2177</strain>
    </source>
</reference>
<dbReference type="Pfam" id="PF13566">
    <property type="entry name" value="DUF4130"/>
    <property type="match status" value="1"/>
</dbReference>
<dbReference type="NCBIfam" id="TIGR03915">
    <property type="entry name" value="SAM_7_link_chp"/>
    <property type="match status" value="1"/>
</dbReference>
<proteinExistence type="predicted"/>
<evidence type="ECO:0000313" key="3">
    <source>
        <dbReference type="Proteomes" id="UP000217348"/>
    </source>
</evidence>
<dbReference type="OrthoDB" id="5290748at2"/>
<protein>
    <submittedName>
        <fullName evidence="2">DNA metabolism protein</fullName>
    </submittedName>
</protein>
<dbReference type="AlphaFoldDB" id="A0A250G1P1"/>
<dbReference type="EMBL" id="CP022387">
    <property type="protein sequence ID" value="ATA90156.1"/>
    <property type="molecule type" value="Genomic_DNA"/>
</dbReference>